<name>A0A9P7FNI5_9AGAR</name>
<evidence type="ECO:0000313" key="2">
    <source>
        <dbReference type="EMBL" id="KAG5635274.1"/>
    </source>
</evidence>
<proteinExistence type="predicted"/>
<keyword evidence="1" id="KW-1133">Transmembrane helix</keyword>
<feature type="transmembrane region" description="Helical" evidence="1">
    <location>
        <begin position="7"/>
        <end position="34"/>
    </location>
</feature>
<feature type="transmembrane region" description="Helical" evidence="1">
    <location>
        <begin position="54"/>
        <end position="75"/>
    </location>
</feature>
<dbReference type="EMBL" id="JABCKI010006134">
    <property type="protein sequence ID" value="KAG5635274.1"/>
    <property type="molecule type" value="Genomic_DNA"/>
</dbReference>
<feature type="transmembrane region" description="Helical" evidence="1">
    <location>
        <begin position="96"/>
        <end position="119"/>
    </location>
</feature>
<sequence length="185" mass="19197">LMSKLLLNIVVPLLCLCIAPVVAIIHLTVGHAILHYANPHSLFWSPRLLSTASAGAIGGTILGVFLVPLFISLFNRRFQLALQADDHVDAEPPNSFAAFTQWAACVAIVFAGAPAAGALGVVCLRGSVGDGKVLSPGAAAVAGVVGGAVVLGCVLGSLIFVVVAVVVSFNYQFYRVSRETEIFLT</sequence>
<comment type="caution">
    <text evidence="2">The sequence shown here is derived from an EMBL/GenBank/DDBJ whole genome shotgun (WGS) entry which is preliminary data.</text>
</comment>
<protein>
    <submittedName>
        <fullName evidence="2">Uncharacterized protein</fullName>
    </submittedName>
</protein>
<gene>
    <name evidence="2" type="ORF">H0H81_011868</name>
</gene>
<dbReference type="AlphaFoldDB" id="A0A9P7FNI5"/>
<accession>A0A9P7FNI5</accession>
<organism evidence="2 3">
    <name type="scientific">Sphagnurus paluster</name>
    <dbReference type="NCBI Taxonomy" id="117069"/>
    <lineage>
        <taxon>Eukaryota</taxon>
        <taxon>Fungi</taxon>
        <taxon>Dikarya</taxon>
        <taxon>Basidiomycota</taxon>
        <taxon>Agaricomycotina</taxon>
        <taxon>Agaricomycetes</taxon>
        <taxon>Agaricomycetidae</taxon>
        <taxon>Agaricales</taxon>
        <taxon>Tricholomatineae</taxon>
        <taxon>Lyophyllaceae</taxon>
        <taxon>Sphagnurus</taxon>
    </lineage>
</organism>
<keyword evidence="1" id="KW-0812">Transmembrane</keyword>
<dbReference type="Proteomes" id="UP000717328">
    <property type="component" value="Unassembled WGS sequence"/>
</dbReference>
<evidence type="ECO:0000313" key="3">
    <source>
        <dbReference type="Proteomes" id="UP000717328"/>
    </source>
</evidence>
<evidence type="ECO:0000256" key="1">
    <source>
        <dbReference type="SAM" id="Phobius"/>
    </source>
</evidence>
<reference evidence="2" key="1">
    <citation type="submission" date="2021-02" db="EMBL/GenBank/DDBJ databases">
        <authorList>
            <person name="Nieuwenhuis M."/>
            <person name="Van De Peppel L.J.J."/>
        </authorList>
    </citation>
    <scope>NUCLEOTIDE SEQUENCE</scope>
    <source>
        <strain evidence="2">D49</strain>
    </source>
</reference>
<reference evidence="2" key="2">
    <citation type="submission" date="2021-10" db="EMBL/GenBank/DDBJ databases">
        <title>Phylogenomics reveals ancestral predisposition of the termite-cultivated fungus Termitomyces towards a domesticated lifestyle.</title>
        <authorList>
            <person name="Auxier B."/>
            <person name="Grum-Grzhimaylo A."/>
            <person name="Cardenas M.E."/>
            <person name="Lodge J.D."/>
            <person name="Laessoe T."/>
            <person name="Pedersen O."/>
            <person name="Smith M.E."/>
            <person name="Kuyper T.W."/>
            <person name="Franco-Molano E.A."/>
            <person name="Baroni T.J."/>
            <person name="Aanen D.K."/>
        </authorList>
    </citation>
    <scope>NUCLEOTIDE SEQUENCE</scope>
    <source>
        <strain evidence="2">D49</strain>
    </source>
</reference>
<feature type="non-terminal residue" evidence="2">
    <location>
        <position position="1"/>
    </location>
</feature>
<feature type="transmembrane region" description="Helical" evidence="1">
    <location>
        <begin position="139"/>
        <end position="169"/>
    </location>
</feature>
<keyword evidence="1" id="KW-0472">Membrane</keyword>
<keyword evidence="3" id="KW-1185">Reference proteome</keyword>